<feature type="domain" description="Nephrocystin 3-like N-terminal" evidence="3">
    <location>
        <begin position="20"/>
        <end position="179"/>
    </location>
</feature>
<dbReference type="EMBL" id="CDMC01000013">
    <property type="protein sequence ID" value="CEL09204.1"/>
    <property type="molecule type" value="Genomic_DNA"/>
</dbReference>
<sequence>MDRIEAICLPGTQTELLLDIQRWAIAADGKCIFWLNSLAGTGKSTIARTVAKAFQEQGLLGASFFFKRGEGDRGNAARFFPTIIQQLSSRIPELRAAILQVIQDNPEISTKSLKEQFNELIYKPFRSLNQASLQNSPLVVVVDALDECEHDNDIQVLLQLFPRVQEFNSPCLRFFITSRPELPIRSGFRGVDYHDLSLHEIPQPIIERDIAFFLQHKMAIIREQRKLPSDWPEKDDIQALLTVSAPSFIVAATVCSHLQNHNLEPTQYLNEVVARLNEVPKIGEPPLAVLNRLFGAQTEYGPQPSADYGNDAGIEGLLYDQSDIESIFSEGSILSSQSSQSEITSIAISELAELLLTDNELQNLWPTAISKVGPDRFQRNFTRILRKFGRNLEGEALNEIQCQAAHFVRLSAQQTAAQLCNLLKQDRSNLPIEQSLNASRTARVNAWLQSQKVGHTKRQVEGLLEVDVTGSSTDSDADGSEEFEPASLSSIDDVKLFLLSANAFLLLREEFKKWLEVKRTDSVNPAVQKNFQFSDPEITQDSRFGDLVQSSTSEGHHHEPVQFREDCDSPPEGASTVQMSTNGMVISLSWWQRLLNIYSPPVAGYERIYYRCVSFCYLHLNLS</sequence>
<gene>
    <name evidence="4" type="ORF">ASPCAL12343</name>
</gene>
<dbReference type="PANTHER" id="PTHR10039:SF16">
    <property type="entry name" value="GPI INOSITOL-DEACYLASE"/>
    <property type="match status" value="1"/>
</dbReference>
<protein>
    <recommendedName>
        <fullName evidence="3">Nephrocystin 3-like N-terminal domain-containing protein</fullName>
    </recommendedName>
</protein>
<name>A0A0U5H5I7_ASPCI</name>
<accession>A0A0U5H5I7</accession>
<dbReference type="Pfam" id="PF24883">
    <property type="entry name" value="NPHP3_N"/>
    <property type="match status" value="1"/>
</dbReference>
<dbReference type="SUPFAM" id="SSF52540">
    <property type="entry name" value="P-loop containing nucleoside triphosphate hydrolases"/>
    <property type="match status" value="1"/>
</dbReference>
<keyword evidence="1" id="KW-0677">Repeat</keyword>
<dbReference type="PANTHER" id="PTHR10039">
    <property type="entry name" value="AMELOGENIN"/>
    <property type="match status" value="1"/>
</dbReference>
<dbReference type="OrthoDB" id="674604at2759"/>
<evidence type="ECO:0000313" key="5">
    <source>
        <dbReference type="Proteomes" id="UP000054771"/>
    </source>
</evidence>
<reference evidence="5" key="1">
    <citation type="journal article" date="2016" name="Genome Announc.">
        <title>Draft genome sequences of fungus Aspergillus calidoustus.</title>
        <authorList>
            <person name="Horn F."/>
            <person name="Linde J."/>
            <person name="Mattern D.J."/>
            <person name="Walther G."/>
            <person name="Guthke R."/>
            <person name="Scherlach K."/>
            <person name="Martin K."/>
            <person name="Brakhage A.A."/>
            <person name="Petzke L."/>
            <person name="Valiante V."/>
        </authorList>
    </citation>
    <scope>NUCLEOTIDE SEQUENCE [LARGE SCALE GENOMIC DNA]</scope>
    <source>
        <strain evidence="5">SF006504</strain>
    </source>
</reference>
<feature type="compositionally biased region" description="Basic and acidic residues" evidence="2">
    <location>
        <begin position="554"/>
        <end position="567"/>
    </location>
</feature>
<dbReference type="InterPro" id="IPR056884">
    <property type="entry name" value="NPHP3-like_N"/>
</dbReference>
<feature type="region of interest" description="Disordered" evidence="2">
    <location>
        <begin position="548"/>
        <end position="576"/>
    </location>
</feature>
<evidence type="ECO:0000256" key="1">
    <source>
        <dbReference type="ARBA" id="ARBA00022737"/>
    </source>
</evidence>
<dbReference type="AlphaFoldDB" id="A0A0U5H5I7"/>
<evidence type="ECO:0000313" key="4">
    <source>
        <dbReference type="EMBL" id="CEL09204.1"/>
    </source>
</evidence>
<dbReference type="Gene3D" id="3.40.50.300">
    <property type="entry name" value="P-loop containing nucleotide triphosphate hydrolases"/>
    <property type="match status" value="1"/>
</dbReference>
<dbReference type="InterPro" id="IPR027417">
    <property type="entry name" value="P-loop_NTPase"/>
</dbReference>
<dbReference type="Proteomes" id="UP000054771">
    <property type="component" value="Unassembled WGS sequence"/>
</dbReference>
<organism evidence="4 5">
    <name type="scientific">Aspergillus calidoustus</name>
    <dbReference type="NCBI Taxonomy" id="454130"/>
    <lineage>
        <taxon>Eukaryota</taxon>
        <taxon>Fungi</taxon>
        <taxon>Dikarya</taxon>
        <taxon>Ascomycota</taxon>
        <taxon>Pezizomycotina</taxon>
        <taxon>Eurotiomycetes</taxon>
        <taxon>Eurotiomycetidae</taxon>
        <taxon>Eurotiales</taxon>
        <taxon>Aspergillaceae</taxon>
        <taxon>Aspergillus</taxon>
        <taxon>Aspergillus subgen. Nidulantes</taxon>
    </lineage>
</organism>
<evidence type="ECO:0000259" key="3">
    <source>
        <dbReference type="Pfam" id="PF24883"/>
    </source>
</evidence>
<dbReference type="STRING" id="454130.A0A0U5H5I7"/>
<proteinExistence type="predicted"/>
<keyword evidence="5" id="KW-1185">Reference proteome</keyword>
<evidence type="ECO:0000256" key="2">
    <source>
        <dbReference type="SAM" id="MobiDB-lite"/>
    </source>
</evidence>